<evidence type="ECO:0000313" key="2">
    <source>
        <dbReference type="EMBL" id="AIY17733.2"/>
    </source>
</evidence>
<organism evidence="2 3">
    <name type="scientific">Nocardioides simplex</name>
    <name type="common">Arthrobacter simplex</name>
    <dbReference type="NCBI Taxonomy" id="2045"/>
    <lineage>
        <taxon>Bacteria</taxon>
        <taxon>Bacillati</taxon>
        <taxon>Actinomycetota</taxon>
        <taxon>Actinomycetes</taxon>
        <taxon>Propionibacteriales</taxon>
        <taxon>Nocardioidaceae</taxon>
        <taxon>Pimelobacter</taxon>
    </lineage>
</organism>
<dbReference type="HOGENOM" id="CLU_300126_0_0_11"/>
<feature type="compositionally biased region" description="Basic residues" evidence="1">
    <location>
        <begin position="285"/>
        <end position="302"/>
    </location>
</feature>
<evidence type="ECO:0000256" key="1">
    <source>
        <dbReference type="SAM" id="MobiDB-lite"/>
    </source>
</evidence>
<dbReference type="AntiFam" id="ANF00209">
    <property type="entry name" value="Shadow ORF (opposite thrS)"/>
</dbReference>
<accession>A0A0A1DMD3</accession>
<dbReference type="AlphaFoldDB" id="A0A0A1DMD3"/>
<dbReference type="Proteomes" id="UP000030300">
    <property type="component" value="Chromosome"/>
</dbReference>
<reference evidence="2 3" key="1">
    <citation type="journal article" date="2015" name="Genome Announc.">
        <title>Complete Genome Sequence of Steroid-Transforming Nocardioides simplex VKM Ac-2033D.</title>
        <authorList>
            <person name="Shtratnikova V.Y."/>
            <person name="Schelkunov M.I."/>
            <person name="Pekov Y.A."/>
            <person name="Fokina V.V."/>
            <person name="Logacheva M.D."/>
            <person name="Sokolov S.L."/>
            <person name="Bragin E.Y."/>
            <person name="Ashapkin V.V."/>
            <person name="Donova M.V."/>
        </authorList>
    </citation>
    <scope>NUCLEOTIDE SEQUENCE [LARGE SCALE GENOMIC DNA]</scope>
    <source>
        <strain evidence="2 3">VKM Ac-2033D</strain>
    </source>
</reference>
<dbReference type="EMBL" id="CP009896">
    <property type="protein sequence ID" value="AIY17733.2"/>
    <property type="molecule type" value="Genomic_DNA"/>
</dbReference>
<name>A0A0A1DMD3_NOCSI</name>
<keyword evidence="3" id="KW-1185">Reference proteome</keyword>
<proteinExistence type="predicted"/>
<evidence type="ECO:0000313" key="3">
    <source>
        <dbReference type="Proteomes" id="UP000030300"/>
    </source>
</evidence>
<gene>
    <name evidence="2" type="ORF">KR76_14920</name>
</gene>
<protein>
    <submittedName>
        <fullName evidence="2">Serine phosphatase RsbU, regulator of sigma subunit</fullName>
    </submittedName>
</protein>
<sequence>MEPAAEVGGDPVTGDVLVALRLDPLAEHGRAALDRPVVAAAAQRLGARGLPGGPPLGHTAEGEVADDGAVEVGRRVDADLEAGVDVAARRALDHGRVGGEVGAPREQRHRLDVDPHDGADQADLAHRAHVEARLLVADVLEPPGLGRRVVGTVGAVLVELGLARVARHGVDGDEDVVLLDPGDLVGEARVGREARSVGEPEDDVLGLGQRHRQPLALLLRDADALGALRPAHVAAEDVAVARGDRAARAALGGQVAGPLLGHLGQVAGVGARVAGVAAGQGRVGARGHARRGRRRARGRRRLVPSAAARQHRRREDGGAGERGAAQGGHALDLLVARHGRDDALDRLGDRDAVVLAPVAVAEADRALLDVLTAGDEHEGDLLQLRVADLLLEPVVGLVDLDPDAPLLELVGDLVQVVGEGVRDRDPDHLHRREPRREGTRVVLDEDAEEALDRAELGGVDHHRLLLGAVGRGVLEAEARGLVEVVLDGAHLPRPADGVLGLDRDLGAVEGGAARVRDQLEAGLGSDVLEHLGRGRPVLVGADELVGLGVVAGRQLEVEVVETEVLEDAEHERQQVLDLGRRLLRGAVGVGVVLGEAAHPGQAVDDAGLLVAVDGAELEQAQRQLAVGAPAAAEDQVVHRAVHRLELVVRALELHRREHRVGVVRQVPRGVEQAVLGDVRRADVGEALLDVPLADVVLHLALDHATLGVEHRQPGPDLVGEAEQVELAAQLAVVTALGLLEPVQVLVERLLARPGGAVDALELLVLLVAAPVGRGAAHQLERRDPLGGGQVRPPAEVLPGHLALAVDVVVDGQLAGADLGARTLGRIGGVALEADQLDLVGLVGQLDEGVLVGGDPAVEALVLLDDLAHRGLELDQVLGDERGRHVEVVVEAVLDRRADAELGVGEDLLHGLRQHVGGRVPQDVEAVGAVDGDPLDLVAVGELVGQVLELARDPCGDDVGVVPEQLPGLGARRDGRLLARIGGQYDDLDVGHGGAPLAQ</sequence>
<feature type="region of interest" description="Disordered" evidence="1">
    <location>
        <begin position="282"/>
        <end position="325"/>
    </location>
</feature>
<dbReference type="KEGG" id="psim:KR76_14920"/>
<dbReference type="STRING" id="2045.KR76_14920"/>